<dbReference type="Pfam" id="PF13499">
    <property type="entry name" value="EF-hand_7"/>
    <property type="match status" value="3"/>
</dbReference>
<proteinExistence type="predicted"/>
<dbReference type="PANTHER" id="PTHR34524:SF6">
    <property type="entry name" value="CALCYPHOSINE LIKE"/>
    <property type="match status" value="1"/>
</dbReference>
<evidence type="ECO:0000313" key="6">
    <source>
        <dbReference type="Proteomes" id="UP000187209"/>
    </source>
</evidence>
<dbReference type="PROSITE" id="PS50222">
    <property type="entry name" value="EF_HAND_2"/>
    <property type="match status" value="5"/>
</dbReference>
<sequence length="495" mass="57579">MDWKNKLPVIQNKLRFQLYSRKYDGMERVFEIFTECDKDNSGSLNRYEFENFLSKIGMFVTTQEQSELFRYYDKNQDGQVSVVEFLQSLQDSMSDRRLSAVKAAFQFLDESATGFLSVDELRQKFVASRHPRVVTREKTINLVQEEFERALNKYSSNGRVSEENFLAYYASLSATIPTENDEYFVNLLSGCWAINSSANYVSAERLNQIEDTFYEKIRQKTRATEDEGKVIIKLFRFFDADNSGSVSLNEFTSALERLGCTFSPVEIRALFNKYNVSKNGRMIYEELSKSFASKGAGETNQFSSGREVPFAVLDKVKKELLRRGLHGIRGLGMVFRRIDNNQSRSLDRNEFEWGLRENGHQLSPLDYDRLFKYFDKNIDGSVSYDEFLRAIRGDLNDNRKRLISLAYQKLDKTGDGVVNIDDIKALYDVSFHPDFKSGKKTRDQILLDFMSQWDTIKKDGTITLEEFEEYYKDVSASIDRDDVFELMMRNAWHLS</sequence>
<keyword evidence="1" id="KW-0479">Metal-binding</keyword>
<dbReference type="SUPFAM" id="SSF47473">
    <property type="entry name" value="EF-hand"/>
    <property type="match status" value="3"/>
</dbReference>
<dbReference type="GO" id="GO:0005509">
    <property type="term" value="F:calcium ion binding"/>
    <property type="evidence" value="ECO:0007669"/>
    <property type="project" value="InterPro"/>
</dbReference>
<name>A0A1R2BXS8_9CILI</name>
<feature type="domain" description="EF-hand" evidence="4">
    <location>
        <begin position="60"/>
        <end position="95"/>
    </location>
</feature>
<dbReference type="InterPro" id="IPR011992">
    <property type="entry name" value="EF-hand-dom_pair"/>
</dbReference>
<dbReference type="Gene3D" id="1.10.238.10">
    <property type="entry name" value="EF-hand"/>
    <property type="match status" value="5"/>
</dbReference>
<dbReference type="PROSITE" id="PS00018">
    <property type="entry name" value="EF_HAND_1"/>
    <property type="match status" value="5"/>
</dbReference>
<evidence type="ECO:0000259" key="4">
    <source>
        <dbReference type="PROSITE" id="PS50222"/>
    </source>
</evidence>
<keyword evidence="3" id="KW-0106">Calcium</keyword>
<dbReference type="PANTHER" id="PTHR34524">
    <property type="entry name" value="CALCYPHOSIN"/>
    <property type="match status" value="1"/>
</dbReference>
<keyword evidence="6" id="KW-1185">Reference proteome</keyword>
<dbReference type="InterPro" id="IPR002048">
    <property type="entry name" value="EF_hand_dom"/>
</dbReference>
<keyword evidence="2" id="KW-0677">Repeat</keyword>
<accession>A0A1R2BXS8</accession>
<reference evidence="5 6" key="1">
    <citation type="submission" date="2016-11" db="EMBL/GenBank/DDBJ databases">
        <title>The macronuclear genome of Stentor coeruleus: a giant cell with tiny introns.</title>
        <authorList>
            <person name="Slabodnick M."/>
            <person name="Ruby J.G."/>
            <person name="Reiff S.B."/>
            <person name="Swart E.C."/>
            <person name="Gosai S."/>
            <person name="Prabakaran S."/>
            <person name="Witkowska E."/>
            <person name="Larue G.E."/>
            <person name="Fisher S."/>
            <person name="Freeman R.M."/>
            <person name="Gunawardena J."/>
            <person name="Chu W."/>
            <person name="Stover N.A."/>
            <person name="Gregory B.D."/>
            <person name="Nowacki M."/>
            <person name="Derisi J."/>
            <person name="Roy S.W."/>
            <person name="Marshall W.F."/>
            <person name="Sood P."/>
        </authorList>
    </citation>
    <scope>NUCLEOTIDE SEQUENCE [LARGE SCALE GENOMIC DNA]</scope>
    <source>
        <strain evidence="5">WM001</strain>
    </source>
</reference>
<dbReference type="CDD" id="cd00051">
    <property type="entry name" value="EFh"/>
    <property type="match status" value="1"/>
</dbReference>
<dbReference type="EMBL" id="MPUH01000373">
    <property type="protein sequence ID" value="OMJ81600.1"/>
    <property type="molecule type" value="Genomic_DNA"/>
</dbReference>
<feature type="domain" description="EF-hand" evidence="4">
    <location>
        <begin position="226"/>
        <end position="261"/>
    </location>
</feature>
<dbReference type="InterPro" id="IPR051581">
    <property type="entry name" value="Ca-bind"/>
</dbReference>
<protein>
    <recommendedName>
        <fullName evidence="4">EF-hand domain-containing protein</fullName>
    </recommendedName>
</protein>
<dbReference type="AlphaFoldDB" id="A0A1R2BXS8"/>
<feature type="domain" description="EF-hand" evidence="4">
    <location>
        <begin position="24"/>
        <end position="59"/>
    </location>
</feature>
<feature type="domain" description="EF-hand" evidence="4">
    <location>
        <begin position="362"/>
        <end position="397"/>
    </location>
</feature>
<dbReference type="OrthoDB" id="444540at2759"/>
<evidence type="ECO:0000256" key="2">
    <source>
        <dbReference type="ARBA" id="ARBA00022737"/>
    </source>
</evidence>
<organism evidence="5 6">
    <name type="scientific">Stentor coeruleus</name>
    <dbReference type="NCBI Taxonomy" id="5963"/>
    <lineage>
        <taxon>Eukaryota</taxon>
        <taxon>Sar</taxon>
        <taxon>Alveolata</taxon>
        <taxon>Ciliophora</taxon>
        <taxon>Postciliodesmatophora</taxon>
        <taxon>Heterotrichea</taxon>
        <taxon>Heterotrichida</taxon>
        <taxon>Stentoridae</taxon>
        <taxon>Stentor</taxon>
    </lineage>
</organism>
<dbReference type="InterPro" id="IPR018247">
    <property type="entry name" value="EF_Hand_1_Ca_BS"/>
</dbReference>
<feature type="domain" description="EF-hand" evidence="4">
    <location>
        <begin position="96"/>
        <end position="131"/>
    </location>
</feature>
<comment type="caution">
    <text evidence="5">The sequence shown here is derived from an EMBL/GenBank/DDBJ whole genome shotgun (WGS) entry which is preliminary data.</text>
</comment>
<gene>
    <name evidence="5" type="ORF">SteCoe_17870</name>
</gene>
<evidence type="ECO:0000313" key="5">
    <source>
        <dbReference type="EMBL" id="OMJ81600.1"/>
    </source>
</evidence>
<evidence type="ECO:0000256" key="3">
    <source>
        <dbReference type="ARBA" id="ARBA00022837"/>
    </source>
</evidence>
<dbReference type="SMART" id="SM00054">
    <property type="entry name" value="EFh"/>
    <property type="match status" value="7"/>
</dbReference>
<dbReference type="Proteomes" id="UP000187209">
    <property type="component" value="Unassembled WGS sequence"/>
</dbReference>
<evidence type="ECO:0000256" key="1">
    <source>
        <dbReference type="ARBA" id="ARBA00022723"/>
    </source>
</evidence>